<organism evidence="1 2">
    <name type="scientific">Nocardioides nanhaiensis</name>
    <dbReference type="NCBI Taxonomy" id="1476871"/>
    <lineage>
        <taxon>Bacteria</taxon>
        <taxon>Bacillati</taxon>
        <taxon>Actinomycetota</taxon>
        <taxon>Actinomycetes</taxon>
        <taxon>Propionibacteriales</taxon>
        <taxon>Nocardioidaceae</taxon>
        <taxon>Nocardioides</taxon>
    </lineage>
</organism>
<dbReference type="EMBL" id="BAABIM010000002">
    <property type="protein sequence ID" value="GAA4688023.1"/>
    <property type="molecule type" value="Genomic_DNA"/>
</dbReference>
<reference evidence="2" key="1">
    <citation type="journal article" date="2019" name="Int. J. Syst. Evol. Microbiol.">
        <title>The Global Catalogue of Microorganisms (GCM) 10K type strain sequencing project: providing services to taxonomists for standard genome sequencing and annotation.</title>
        <authorList>
            <consortium name="The Broad Institute Genomics Platform"/>
            <consortium name="The Broad Institute Genome Sequencing Center for Infectious Disease"/>
            <person name="Wu L."/>
            <person name="Ma J."/>
        </authorList>
    </citation>
    <scope>NUCLEOTIDE SEQUENCE [LARGE SCALE GENOMIC DNA]</scope>
    <source>
        <strain evidence="2">JCM 18127</strain>
    </source>
</reference>
<comment type="caution">
    <text evidence="1">The sequence shown here is derived from an EMBL/GenBank/DDBJ whole genome shotgun (WGS) entry which is preliminary data.</text>
</comment>
<sequence>MRAAVLTSVLLATLVGCSGDPGEPQPAPPLTTAPTDAPAFDPAAPPALGVMALVPRSMTDLAVSDYEQVRLDLGVPDLQGSDPRAESDRFWERAERTASLLGPNVLREVDDQLAAEFGWTSDDVDWQALFGGPEGTGWVLKIRDDLPMGDVSRAVEAGVGPLAGAVVVAESHLVTRNAEGNGEASWAAEPELTALAGAESPGVFVSRTCVTEDSLVPEGELAPVPAADVEDLDELGPFSLTLGSELATAQLGSARPDAFSRLGLPGVLPATDPDFDEVFVRPVADPGGGRLGWEITDPAAAADLALRRQLPFAVCGG</sequence>
<dbReference type="Proteomes" id="UP001500621">
    <property type="component" value="Unassembled WGS sequence"/>
</dbReference>
<name>A0ABP8WEE9_9ACTN</name>
<keyword evidence="2" id="KW-1185">Reference proteome</keyword>
<gene>
    <name evidence="1" type="ORF">GCM10023226_27390</name>
</gene>
<dbReference type="PROSITE" id="PS51257">
    <property type="entry name" value="PROKAR_LIPOPROTEIN"/>
    <property type="match status" value="1"/>
</dbReference>
<evidence type="ECO:0000313" key="2">
    <source>
        <dbReference type="Proteomes" id="UP001500621"/>
    </source>
</evidence>
<accession>A0ABP8WEE9</accession>
<protein>
    <submittedName>
        <fullName evidence="1">Uncharacterized protein</fullName>
    </submittedName>
</protein>
<evidence type="ECO:0000313" key="1">
    <source>
        <dbReference type="EMBL" id="GAA4688023.1"/>
    </source>
</evidence>
<proteinExistence type="predicted"/>